<feature type="domain" description="SsuA/THI5-like" evidence="5">
    <location>
        <begin position="52"/>
        <end position="256"/>
    </location>
</feature>
<comment type="subcellular location">
    <subcellularLocation>
        <location evidence="1">Periplasm</location>
    </subcellularLocation>
</comment>
<keyword evidence="4" id="KW-1133">Transmembrane helix</keyword>
<dbReference type="PANTHER" id="PTHR30024:SF47">
    <property type="entry name" value="TAURINE-BINDING PERIPLASMIC PROTEIN"/>
    <property type="match status" value="1"/>
</dbReference>
<feature type="transmembrane region" description="Helical" evidence="4">
    <location>
        <begin position="7"/>
        <end position="27"/>
    </location>
</feature>
<dbReference type="Proteomes" id="UP000002217">
    <property type="component" value="Chromosome"/>
</dbReference>
<keyword evidence="7" id="KW-1185">Reference proteome</keyword>
<comment type="similarity">
    <text evidence="2">Belongs to the bacterial solute-binding protein SsuA/TauA family.</text>
</comment>
<dbReference type="InterPro" id="IPR015168">
    <property type="entry name" value="SsuA/THI5"/>
</dbReference>
<dbReference type="OrthoDB" id="9802202at2"/>
<dbReference type="EMBL" id="CP001720">
    <property type="protein sequence ID" value="ACV64080.1"/>
    <property type="molecule type" value="Genomic_DNA"/>
</dbReference>
<protein>
    <submittedName>
        <fullName evidence="6">ABC-type nitrate/sulfonate/bicarbonate transport systems periplasmic components-like protein</fullName>
    </submittedName>
</protein>
<dbReference type="KEGG" id="dae:Dtox_3350"/>
<evidence type="ECO:0000259" key="5">
    <source>
        <dbReference type="Pfam" id="PF09084"/>
    </source>
</evidence>
<keyword evidence="3" id="KW-0732">Signal</keyword>
<dbReference type="AlphaFoldDB" id="C8W5T0"/>
<evidence type="ECO:0000256" key="1">
    <source>
        <dbReference type="ARBA" id="ARBA00004418"/>
    </source>
</evidence>
<evidence type="ECO:0000256" key="4">
    <source>
        <dbReference type="SAM" id="Phobius"/>
    </source>
</evidence>
<keyword evidence="4" id="KW-0812">Transmembrane</keyword>
<name>C8W5T0_DESAS</name>
<dbReference type="STRING" id="485916.Dtox_3350"/>
<keyword evidence="4" id="KW-0472">Membrane</keyword>
<evidence type="ECO:0000256" key="2">
    <source>
        <dbReference type="ARBA" id="ARBA00010742"/>
    </source>
</evidence>
<proteinExistence type="inferred from homology"/>
<accession>C8W5T0</accession>
<dbReference type="HOGENOM" id="CLU_061540_1_0_9"/>
<dbReference type="eggNOG" id="COG0715">
    <property type="taxonomic scope" value="Bacteria"/>
</dbReference>
<organism evidence="6 7">
    <name type="scientific">Desulfofarcimen acetoxidans (strain ATCC 49208 / DSM 771 / KCTC 5769 / VKM B-1644 / 5575)</name>
    <name type="common">Desulfotomaculum acetoxidans</name>
    <dbReference type="NCBI Taxonomy" id="485916"/>
    <lineage>
        <taxon>Bacteria</taxon>
        <taxon>Bacillati</taxon>
        <taxon>Bacillota</taxon>
        <taxon>Clostridia</taxon>
        <taxon>Eubacteriales</taxon>
        <taxon>Peptococcaceae</taxon>
        <taxon>Desulfofarcimen</taxon>
    </lineage>
</organism>
<sequence length="364" mass="41362">MRLHKRTLVIIAAFAIFIITPALYFYFNKLHKTAAADTLPVIEDCRSLSGLPQYIAMKKGYFEEQNLKIELKTASTSQELHEAVKTKKRSIVLCGSETIVNYLSQDSCNMMVFAGLTDREDSFLLGRPDVSEFTKEKVRGNSIIVSSPDSLQSMVLENILREKKIWPNYEVNLMQNLPDNLKRGAFKSGTATFIVLTEPEATLLETAREAKTLLAFAAAGGELPAVVLACDKQLLLSKPQTVQKYTNAVYKAILWINCHNTGDIVALIKEFYPNTDQKLLISAVNRYKDLSIWTETPVITQKSYENLLNIMENSGELTRPKKYNDVIDNRFATEAVQSITYTPEEEQKKGFFNTIFKHFNFWQR</sequence>
<dbReference type="GO" id="GO:0042597">
    <property type="term" value="C:periplasmic space"/>
    <property type="evidence" value="ECO:0007669"/>
    <property type="project" value="UniProtKB-SubCell"/>
</dbReference>
<dbReference type="PANTHER" id="PTHR30024">
    <property type="entry name" value="ALIPHATIC SULFONATES-BINDING PROTEIN-RELATED"/>
    <property type="match status" value="1"/>
</dbReference>
<dbReference type="SUPFAM" id="SSF53850">
    <property type="entry name" value="Periplasmic binding protein-like II"/>
    <property type="match status" value="1"/>
</dbReference>
<gene>
    <name evidence="6" type="ordered locus">Dtox_3350</name>
</gene>
<dbReference type="Pfam" id="PF09084">
    <property type="entry name" value="NMT1"/>
    <property type="match status" value="1"/>
</dbReference>
<dbReference type="Gene3D" id="3.40.190.10">
    <property type="entry name" value="Periplasmic binding protein-like II"/>
    <property type="match status" value="2"/>
</dbReference>
<evidence type="ECO:0000313" key="7">
    <source>
        <dbReference type="Proteomes" id="UP000002217"/>
    </source>
</evidence>
<reference evidence="6 7" key="1">
    <citation type="journal article" date="2009" name="Stand. Genomic Sci.">
        <title>Complete genome sequence of Desulfotomaculum acetoxidans type strain (5575).</title>
        <authorList>
            <person name="Spring S."/>
            <person name="Lapidus A."/>
            <person name="Schroder M."/>
            <person name="Gleim D."/>
            <person name="Sims D."/>
            <person name="Meincke L."/>
            <person name="Glavina Del Rio T."/>
            <person name="Tice H."/>
            <person name="Copeland A."/>
            <person name="Cheng J.F."/>
            <person name="Lucas S."/>
            <person name="Chen F."/>
            <person name="Nolan M."/>
            <person name="Bruce D."/>
            <person name="Goodwin L."/>
            <person name="Pitluck S."/>
            <person name="Ivanova N."/>
            <person name="Mavromatis K."/>
            <person name="Mikhailova N."/>
            <person name="Pati A."/>
            <person name="Chen A."/>
            <person name="Palaniappan K."/>
            <person name="Land M."/>
            <person name="Hauser L."/>
            <person name="Chang Y.J."/>
            <person name="Jeffries C.D."/>
            <person name="Chain P."/>
            <person name="Saunders E."/>
            <person name="Brettin T."/>
            <person name="Detter J.C."/>
            <person name="Goker M."/>
            <person name="Bristow J."/>
            <person name="Eisen J.A."/>
            <person name="Markowitz V."/>
            <person name="Hugenholtz P."/>
            <person name="Kyrpides N.C."/>
            <person name="Klenk H.P."/>
            <person name="Han C."/>
        </authorList>
    </citation>
    <scope>NUCLEOTIDE SEQUENCE [LARGE SCALE GENOMIC DNA]</scope>
    <source>
        <strain evidence="7">ATCC 49208 / DSM 771 / VKM B-1644</strain>
    </source>
</reference>
<evidence type="ECO:0000256" key="3">
    <source>
        <dbReference type="ARBA" id="ARBA00022729"/>
    </source>
</evidence>
<dbReference type="RefSeq" id="WP_015758770.1">
    <property type="nucleotide sequence ID" value="NC_013216.1"/>
</dbReference>
<evidence type="ECO:0000313" key="6">
    <source>
        <dbReference type="EMBL" id="ACV64080.1"/>
    </source>
</evidence>